<evidence type="ECO:0000256" key="3">
    <source>
        <dbReference type="ARBA" id="ARBA00004141"/>
    </source>
</evidence>
<keyword evidence="7" id="KW-0813">Transport</keyword>
<evidence type="ECO:0000256" key="13">
    <source>
        <dbReference type="ARBA" id="ARBA00022989"/>
    </source>
</evidence>
<comment type="pathway">
    <text evidence="4">Carbohydrate metabolism; tricarboxylic acid cycle.</text>
</comment>
<name>A0ABR6ND19_9SPHN</name>
<dbReference type="CDD" id="cd03495">
    <property type="entry name" value="SQR_TypeC_SdhD_like"/>
    <property type="match status" value="1"/>
</dbReference>
<feature type="transmembrane region" description="Helical" evidence="16">
    <location>
        <begin position="98"/>
        <end position="124"/>
    </location>
</feature>
<comment type="caution">
    <text evidence="17">The sequence shown here is derived from an EMBL/GenBank/DDBJ whole genome shotgun (WGS) entry which is preliminary data.</text>
</comment>
<evidence type="ECO:0000256" key="9">
    <source>
        <dbReference type="ARBA" id="ARBA00022617"/>
    </source>
</evidence>
<dbReference type="SUPFAM" id="SSF81343">
    <property type="entry name" value="Fumarate reductase respiratory complex transmembrane subunits"/>
    <property type="match status" value="1"/>
</dbReference>
<keyword evidence="13 16" id="KW-1133">Transmembrane helix</keyword>
<keyword evidence="10 16" id="KW-0812">Transmembrane</keyword>
<feature type="transmembrane region" description="Helical" evidence="16">
    <location>
        <begin position="59"/>
        <end position="77"/>
    </location>
</feature>
<dbReference type="RefSeq" id="WP_014075520.1">
    <property type="nucleotide sequence ID" value="NZ_JACHKA010000001.1"/>
</dbReference>
<evidence type="ECO:0000256" key="10">
    <source>
        <dbReference type="ARBA" id="ARBA00022692"/>
    </source>
</evidence>
<accession>A0ABR6ND19</accession>
<keyword evidence="11" id="KW-0479">Metal-binding</keyword>
<evidence type="ECO:0000256" key="2">
    <source>
        <dbReference type="ARBA" id="ARBA00004050"/>
    </source>
</evidence>
<keyword evidence="14" id="KW-0408">Iron</keyword>
<proteinExistence type="predicted"/>
<evidence type="ECO:0000256" key="11">
    <source>
        <dbReference type="ARBA" id="ARBA00022723"/>
    </source>
</evidence>
<evidence type="ECO:0000256" key="8">
    <source>
        <dbReference type="ARBA" id="ARBA00022532"/>
    </source>
</evidence>
<dbReference type="Pfam" id="PF01127">
    <property type="entry name" value="Sdh_cyt"/>
    <property type="match status" value="1"/>
</dbReference>
<dbReference type="EMBL" id="JACHKA010000001">
    <property type="protein sequence ID" value="MBB5985156.1"/>
    <property type="molecule type" value="Genomic_DNA"/>
</dbReference>
<evidence type="ECO:0000256" key="7">
    <source>
        <dbReference type="ARBA" id="ARBA00022448"/>
    </source>
</evidence>
<gene>
    <name evidence="17" type="ORF">HNP60_001130</name>
</gene>
<comment type="subcellular location">
    <subcellularLocation>
        <location evidence="3">Membrane</location>
        <topology evidence="3">Multi-pass membrane protein</topology>
    </subcellularLocation>
</comment>
<keyword evidence="8" id="KW-0816">Tricarboxylic acid cycle</keyword>
<sequence>MGTGTGVGRVRGLGSARSGTHHWVAQRVTAVGNALLVTWFVVSLAMLPSYDHAAVTGWLAQPIVALPMMLMIANLFYHIRLGLQVLIEDYVHDEGLKFATLILLHFFVIGCAAVGLFSVARIAFAGGAF</sequence>
<evidence type="ECO:0000256" key="5">
    <source>
        <dbReference type="ARBA" id="ARBA00011558"/>
    </source>
</evidence>
<dbReference type="NCBIfam" id="TIGR02968">
    <property type="entry name" value="succ_dehyd_anc"/>
    <property type="match status" value="1"/>
</dbReference>
<evidence type="ECO:0000256" key="16">
    <source>
        <dbReference type="SAM" id="Phobius"/>
    </source>
</evidence>
<evidence type="ECO:0000313" key="18">
    <source>
        <dbReference type="Proteomes" id="UP001138540"/>
    </source>
</evidence>
<protein>
    <recommendedName>
        <fullName evidence="6">Succinate dehydrogenase hydrophobic membrane anchor subunit</fullName>
    </recommendedName>
</protein>
<feature type="transmembrane region" description="Helical" evidence="16">
    <location>
        <begin position="28"/>
        <end position="47"/>
    </location>
</feature>
<comment type="cofactor">
    <cofactor evidence="1">
        <name>heme</name>
        <dbReference type="ChEBI" id="CHEBI:30413"/>
    </cofactor>
</comment>
<evidence type="ECO:0000256" key="1">
    <source>
        <dbReference type="ARBA" id="ARBA00001971"/>
    </source>
</evidence>
<evidence type="ECO:0000256" key="12">
    <source>
        <dbReference type="ARBA" id="ARBA00022982"/>
    </source>
</evidence>
<dbReference type="InterPro" id="IPR000701">
    <property type="entry name" value="SuccDH_FuR_B_TM-su"/>
</dbReference>
<keyword evidence="9" id="KW-0349">Heme</keyword>
<evidence type="ECO:0000256" key="6">
    <source>
        <dbReference type="ARBA" id="ARBA00019425"/>
    </source>
</evidence>
<organism evidence="17 18">
    <name type="scientific">Sphingobium lignivorans</name>
    <dbReference type="NCBI Taxonomy" id="2735886"/>
    <lineage>
        <taxon>Bacteria</taxon>
        <taxon>Pseudomonadati</taxon>
        <taxon>Pseudomonadota</taxon>
        <taxon>Alphaproteobacteria</taxon>
        <taxon>Sphingomonadales</taxon>
        <taxon>Sphingomonadaceae</taxon>
        <taxon>Sphingobium</taxon>
    </lineage>
</organism>
<dbReference type="Gene3D" id="1.20.1300.10">
    <property type="entry name" value="Fumarate reductase/succinate dehydrogenase, transmembrane subunit"/>
    <property type="match status" value="1"/>
</dbReference>
<evidence type="ECO:0000256" key="15">
    <source>
        <dbReference type="ARBA" id="ARBA00023136"/>
    </source>
</evidence>
<evidence type="ECO:0000256" key="4">
    <source>
        <dbReference type="ARBA" id="ARBA00005163"/>
    </source>
</evidence>
<dbReference type="Proteomes" id="UP001138540">
    <property type="component" value="Unassembled WGS sequence"/>
</dbReference>
<keyword evidence="15 16" id="KW-0472">Membrane</keyword>
<dbReference type="InterPro" id="IPR014312">
    <property type="entry name" value="Succ_DH_anchor"/>
</dbReference>
<keyword evidence="12" id="KW-0249">Electron transport</keyword>
<keyword evidence="18" id="KW-1185">Reference proteome</keyword>
<comment type="function">
    <text evidence="2">Membrane-anchoring subunit of succinate dehydrogenase (SDH).</text>
</comment>
<evidence type="ECO:0000313" key="17">
    <source>
        <dbReference type="EMBL" id="MBB5985156.1"/>
    </source>
</evidence>
<comment type="subunit">
    <text evidence="5">Part of an enzyme complex containing four subunits: a flavoprotein, an iron-sulfur protein, plus two membrane-anchoring proteins, SdhC and SdhD.</text>
</comment>
<evidence type="ECO:0000256" key="14">
    <source>
        <dbReference type="ARBA" id="ARBA00023004"/>
    </source>
</evidence>
<reference evidence="17 18" key="1">
    <citation type="submission" date="2020-08" db="EMBL/GenBank/DDBJ databases">
        <title>Exploring microbial biodiversity for novel pathways involved in the catabolism of aromatic compounds derived from lignin.</title>
        <authorList>
            <person name="Elkins J."/>
        </authorList>
    </citation>
    <scope>NUCLEOTIDE SEQUENCE [LARGE SCALE GENOMIC DNA]</scope>
    <source>
        <strain evidence="17 18">B1D3A</strain>
    </source>
</reference>
<dbReference type="InterPro" id="IPR034804">
    <property type="entry name" value="SQR/QFR_C/D"/>
</dbReference>